<reference evidence="2" key="1">
    <citation type="submission" date="2022-04" db="EMBL/GenBank/DDBJ databases">
        <title>Carnegiea gigantea Genome sequencing and assembly v2.</title>
        <authorList>
            <person name="Copetti D."/>
            <person name="Sanderson M.J."/>
            <person name="Burquez A."/>
            <person name="Wojciechowski M.F."/>
        </authorList>
    </citation>
    <scope>NUCLEOTIDE SEQUENCE</scope>
    <source>
        <strain evidence="2">SGP5-SGP5p</strain>
        <tissue evidence="2">Aerial part</tissue>
    </source>
</reference>
<evidence type="ECO:0000313" key="3">
    <source>
        <dbReference type="Proteomes" id="UP001153076"/>
    </source>
</evidence>
<evidence type="ECO:0000313" key="2">
    <source>
        <dbReference type="EMBL" id="KAJ8436632.1"/>
    </source>
</evidence>
<dbReference type="OrthoDB" id="914285at2759"/>
<evidence type="ECO:0000259" key="1">
    <source>
        <dbReference type="Pfam" id="PF14392"/>
    </source>
</evidence>
<dbReference type="InterPro" id="IPR025836">
    <property type="entry name" value="Zn_knuckle_CX2CX4HX4C"/>
</dbReference>
<dbReference type="EMBL" id="JAKOGI010000337">
    <property type="protein sequence ID" value="KAJ8436632.1"/>
    <property type="molecule type" value="Genomic_DNA"/>
</dbReference>
<dbReference type="Proteomes" id="UP001153076">
    <property type="component" value="Unassembled WGS sequence"/>
</dbReference>
<organism evidence="2 3">
    <name type="scientific">Carnegiea gigantea</name>
    <dbReference type="NCBI Taxonomy" id="171969"/>
    <lineage>
        <taxon>Eukaryota</taxon>
        <taxon>Viridiplantae</taxon>
        <taxon>Streptophyta</taxon>
        <taxon>Embryophyta</taxon>
        <taxon>Tracheophyta</taxon>
        <taxon>Spermatophyta</taxon>
        <taxon>Magnoliopsida</taxon>
        <taxon>eudicotyledons</taxon>
        <taxon>Gunneridae</taxon>
        <taxon>Pentapetalae</taxon>
        <taxon>Caryophyllales</taxon>
        <taxon>Cactineae</taxon>
        <taxon>Cactaceae</taxon>
        <taxon>Cactoideae</taxon>
        <taxon>Echinocereeae</taxon>
        <taxon>Carnegiea</taxon>
    </lineage>
</organism>
<dbReference type="AlphaFoldDB" id="A0A9Q1QC26"/>
<gene>
    <name evidence="2" type="ORF">Cgig2_029878</name>
</gene>
<feature type="domain" description="Zinc knuckle CX2CX4HX4C" evidence="1">
    <location>
        <begin position="35"/>
        <end position="81"/>
    </location>
</feature>
<protein>
    <recommendedName>
        <fullName evidence="1">Zinc knuckle CX2CX4HX4C domain-containing protein</fullName>
    </recommendedName>
</protein>
<keyword evidence="3" id="KW-1185">Reference proteome</keyword>
<name>A0A9Q1QC26_9CARY</name>
<comment type="caution">
    <text evidence="2">The sequence shown here is derived from an EMBL/GenBank/DDBJ whole genome shotgun (WGS) entry which is preliminary data.</text>
</comment>
<dbReference type="Pfam" id="PF14392">
    <property type="entry name" value="zf-CCHC_4"/>
    <property type="match status" value="1"/>
</dbReference>
<proteinExistence type="predicted"/>
<sequence length="278" mass="31399">MSFAKVLVANIGELVSFNDSTMVGIDKALCFMVDIDITKPLRRGINVMIAGKSIWIRFKYVKLPNFCYGCGKLAHILKGCNTIEAEEGDPRLQYEKKLFSTFQKTKANPPARTKLVVDNPAFENKTSKATSSSSNDSPTDMIAEPEVTMEVGTEGFKCKQGDLPKVADCKIRIIEKCPEVSPPSIDPAENMWFTEPSYKEVIERTWSSTMRNDAVENLVAKLDTCSAALSKWNIKTFGHVGRKISKLEARLQHNKDALSRRKMLSDIREWRKKEQILW</sequence>
<accession>A0A9Q1QC26</accession>